<proteinExistence type="predicted"/>
<feature type="compositionally biased region" description="Basic and acidic residues" evidence="1">
    <location>
        <begin position="239"/>
        <end position="257"/>
    </location>
</feature>
<dbReference type="RefSeq" id="XP_022284729.1">
    <property type="nucleotide sequence ID" value="XM_022428215.1"/>
</dbReference>
<evidence type="ECO:0000256" key="1">
    <source>
        <dbReference type="SAM" id="MobiDB-lite"/>
    </source>
</evidence>
<dbReference type="EMBL" id="LSBJ02000001">
    <property type="protein sequence ID" value="OAQ73519.2"/>
    <property type="molecule type" value="Genomic_DNA"/>
</dbReference>
<name>A0A179G8L9_METCM</name>
<evidence type="ECO:0000313" key="3">
    <source>
        <dbReference type="Proteomes" id="UP000078397"/>
    </source>
</evidence>
<organism evidence="2 3">
    <name type="scientific">Pochonia chlamydosporia 170</name>
    <dbReference type="NCBI Taxonomy" id="1380566"/>
    <lineage>
        <taxon>Eukaryota</taxon>
        <taxon>Fungi</taxon>
        <taxon>Dikarya</taxon>
        <taxon>Ascomycota</taxon>
        <taxon>Pezizomycotina</taxon>
        <taxon>Sordariomycetes</taxon>
        <taxon>Hypocreomycetidae</taxon>
        <taxon>Hypocreales</taxon>
        <taxon>Clavicipitaceae</taxon>
        <taxon>Pochonia</taxon>
    </lineage>
</organism>
<protein>
    <submittedName>
        <fullName evidence="2">Subunit IV of cytochrome c oxidase</fullName>
    </submittedName>
</protein>
<dbReference type="STRING" id="1380566.A0A179G8L9"/>
<comment type="caution">
    <text evidence="2">The sequence shown here is derived from an EMBL/GenBank/DDBJ whole genome shotgun (WGS) entry which is preliminary data.</text>
</comment>
<dbReference type="KEGG" id="pchm:VFPPC_01213"/>
<dbReference type="GeneID" id="28845072"/>
<dbReference type="AlphaFoldDB" id="A0A179G8L9"/>
<sequence>MAPDSLRGVPVGRISETSSYWEQTWSSLDAFIAQEPEEKRLKEIYHARRLAEPGNQSIQSKAKLHQDNMSKHVKIREVFGANTPYHPNQLVAKKHMPSEGLCQKELMYRVACKISDLKVLNDQGVLAMDALDFIRWRIDRKLAEKLNHPGLNGKNFVRTIIYKLCDEPKNDNTGYADPVMREAVLLSARYQNRIANFKTDGSKACAPRAKSTRPTKRTRQVNRVRRSRLRTNLSTEQADTARREEERQAERRERRAQLEAQSGSYQGVNAFRQMQQDRKSQE</sequence>
<evidence type="ECO:0000313" key="2">
    <source>
        <dbReference type="EMBL" id="OAQ73519.2"/>
    </source>
</evidence>
<dbReference type="Proteomes" id="UP000078397">
    <property type="component" value="Unassembled WGS sequence"/>
</dbReference>
<keyword evidence="3" id="KW-1185">Reference proteome</keyword>
<accession>A0A179G8L9</accession>
<reference evidence="2 3" key="1">
    <citation type="journal article" date="2016" name="PLoS Pathog.">
        <title>Biosynthesis of antibiotic leucinostatins in bio-control fungus Purpureocillium lilacinum and their inhibition on phytophthora revealed by genome mining.</title>
        <authorList>
            <person name="Wang G."/>
            <person name="Liu Z."/>
            <person name="Lin R."/>
            <person name="Li E."/>
            <person name="Mao Z."/>
            <person name="Ling J."/>
            <person name="Yang Y."/>
            <person name="Yin W.B."/>
            <person name="Xie B."/>
        </authorList>
    </citation>
    <scope>NUCLEOTIDE SEQUENCE [LARGE SCALE GENOMIC DNA]</scope>
    <source>
        <strain evidence="2">170</strain>
    </source>
</reference>
<dbReference type="OrthoDB" id="5041951at2759"/>
<feature type="region of interest" description="Disordered" evidence="1">
    <location>
        <begin position="199"/>
        <end position="282"/>
    </location>
</feature>
<gene>
    <name evidence="2" type="ORF">VFPPC_01213</name>
</gene>
<feature type="compositionally biased region" description="Basic residues" evidence="1">
    <location>
        <begin position="210"/>
        <end position="229"/>
    </location>
</feature>